<gene>
    <name evidence="5" type="ORF">E5K04_15320</name>
</gene>
<dbReference type="SUPFAM" id="SSF51735">
    <property type="entry name" value="NAD(P)-binding Rossmann-fold domains"/>
    <property type="match status" value="1"/>
</dbReference>
<evidence type="ECO:0000256" key="1">
    <source>
        <dbReference type="ARBA" id="ARBA00006484"/>
    </source>
</evidence>
<dbReference type="Proteomes" id="UP000308891">
    <property type="component" value="Unassembled WGS sequence"/>
</dbReference>
<dbReference type="PROSITE" id="PS00061">
    <property type="entry name" value="ADH_SHORT"/>
    <property type="match status" value="1"/>
</dbReference>
<evidence type="ECO:0000313" key="5">
    <source>
        <dbReference type="EMBL" id="TIC78665.1"/>
    </source>
</evidence>
<dbReference type="InterPro" id="IPR002347">
    <property type="entry name" value="SDR_fam"/>
</dbReference>
<evidence type="ECO:0000313" key="6">
    <source>
        <dbReference type="Proteomes" id="UP000308891"/>
    </source>
</evidence>
<dbReference type="CDD" id="cd05233">
    <property type="entry name" value="SDR_c"/>
    <property type="match status" value="1"/>
</dbReference>
<dbReference type="GO" id="GO:0016491">
    <property type="term" value="F:oxidoreductase activity"/>
    <property type="evidence" value="ECO:0007669"/>
    <property type="project" value="UniProtKB-KW"/>
</dbReference>
<dbReference type="InterPro" id="IPR036291">
    <property type="entry name" value="NAD(P)-bd_dom_sf"/>
</dbReference>
<dbReference type="InterPro" id="IPR057326">
    <property type="entry name" value="KR_dom"/>
</dbReference>
<evidence type="ECO:0000256" key="3">
    <source>
        <dbReference type="RuleBase" id="RU000363"/>
    </source>
</evidence>
<accession>A0A4T0UKH2</accession>
<feature type="domain" description="Ketoreductase" evidence="4">
    <location>
        <begin position="5"/>
        <end position="194"/>
    </location>
</feature>
<dbReference type="RefSeq" id="WP_136555712.1">
    <property type="nucleotide sequence ID" value="NZ_STGJ01000023.1"/>
</dbReference>
<dbReference type="GO" id="GO:0016020">
    <property type="term" value="C:membrane"/>
    <property type="evidence" value="ECO:0007669"/>
    <property type="project" value="TreeGrafter"/>
</dbReference>
<evidence type="ECO:0000256" key="2">
    <source>
        <dbReference type="ARBA" id="ARBA00023002"/>
    </source>
</evidence>
<dbReference type="InterPro" id="IPR020904">
    <property type="entry name" value="Sc_DH/Rdtase_CS"/>
</dbReference>
<dbReference type="Gene3D" id="3.40.50.720">
    <property type="entry name" value="NAD(P)-binding Rossmann-like Domain"/>
    <property type="match status" value="1"/>
</dbReference>
<dbReference type="AlphaFoldDB" id="A0A4T0UKH2"/>
<comment type="caution">
    <text evidence="5">The sequence shown here is derived from an EMBL/GenBank/DDBJ whole genome shotgun (WGS) entry which is preliminary data.</text>
</comment>
<organism evidence="5 6">
    <name type="scientific">Crenobacter intestini</name>
    <dbReference type="NCBI Taxonomy" id="2563443"/>
    <lineage>
        <taxon>Bacteria</taxon>
        <taxon>Pseudomonadati</taxon>
        <taxon>Pseudomonadota</taxon>
        <taxon>Betaproteobacteria</taxon>
        <taxon>Neisseriales</taxon>
        <taxon>Neisseriaceae</taxon>
        <taxon>Crenobacter</taxon>
    </lineage>
</organism>
<evidence type="ECO:0000259" key="4">
    <source>
        <dbReference type="SMART" id="SM00822"/>
    </source>
</evidence>
<name>A0A4T0UKH2_9NEIS</name>
<dbReference type="EMBL" id="STGJ01000023">
    <property type="protein sequence ID" value="TIC78665.1"/>
    <property type="molecule type" value="Genomic_DNA"/>
</dbReference>
<dbReference type="Pfam" id="PF00106">
    <property type="entry name" value="adh_short"/>
    <property type="match status" value="1"/>
</dbReference>
<dbReference type="PRINTS" id="PR00081">
    <property type="entry name" value="GDHRDH"/>
</dbReference>
<dbReference type="PANTHER" id="PTHR44196">
    <property type="entry name" value="DEHYDROGENASE/REDUCTASE SDR FAMILY MEMBER 7B"/>
    <property type="match status" value="1"/>
</dbReference>
<keyword evidence="2" id="KW-0560">Oxidoreductase</keyword>
<comment type="similarity">
    <text evidence="1 3">Belongs to the short-chain dehydrogenases/reductases (SDR) family.</text>
</comment>
<sequence length="262" mass="26707">MKNARTFVVTGASGGIGGAIAEAVAARGHRLVLAGRDGTRLAALASRLPASADPVWVASDLATADGRAALVTACTDAGGAGGLINAAGVGCFAAFERMDDDRIDAVVTANLTATMQLTRALLPQLLACGSADLVNIGSTFGSLAFPGHAAYSASKFGLYGFSEALRREFADRGLCVHHIAPRATDTALNSAAVNALNDAMGNHSDTPAVVAQAVLAALDAGRGGRHFLGWPEKLFARLNLACPALVDKALAGKLALIRRHLP</sequence>
<dbReference type="SMART" id="SM00822">
    <property type="entry name" value="PKS_KR"/>
    <property type="match status" value="1"/>
</dbReference>
<reference evidence="5 6" key="1">
    <citation type="submission" date="2019-04" db="EMBL/GenBank/DDBJ databases">
        <title>Crenobacter sp. nov.</title>
        <authorList>
            <person name="Shi S."/>
        </authorList>
    </citation>
    <scope>NUCLEOTIDE SEQUENCE [LARGE SCALE GENOMIC DNA]</scope>
    <source>
        <strain evidence="5 6">GY 70310</strain>
    </source>
</reference>
<keyword evidence="6" id="KW-1185">Reference proteome</keyword>
<proteinExistence type="inferred from homology"/>
<dbReference type="PRINTS" id="PR00080">
    <property type="entry name" value="SDRFAMILY"/>
</dbReference>
<dbReference type="PANTHER" id="PTHR44196:SF1">
    <property type="entry name" value="DEHYDROGENASE_REDUCTASE SDR FAMILY MEMBER 7B"/>
    <property type="match status" value="1"/>
</dbReference>
<protein>
    <submittedName>
        <fullName evidence="5">SDR family oxidoreductase</fullName>
    </submittedName>
</protein>
<dbReference type="NCBIfam" id="NF006565">
    <property type="entry name" value="PRK09072.1"/>
    <property type="match status" value="1"/>
</dbReference>
<dbReference type="OrthoDB" id="9786435at2"/>